<name>A0A369TF18_9PROT</name>
<comment type="caution">
    <text evidence="7">The sequence shown here is derived from an EMBL/GenBank/DDBJ whole genome shotgun (WGS) entry which is preliminary data.</text>
</comment>
<feature type="transmembrane region" description="Helical" evidence="5">
    <location>
        <begin position="275"/>
        <end position="296"/>
    </location>
</feature>
<keyword evidence="2 5" id="KW-0812">Transmembrane</keyword>
<keyword evidence="3 5" id="KW-1133">Transmembrane helix</keyword>
<dbReference type="GO" id="GO:0016020">
    <property type="term" value="C:membrane"/>
    <property type="evidence" value="ECO:0007669"/>
    <property type="project" value="UniProtKB-SubCell"/>
</dbReference>
<dbReference type="AlphaFoldDB" id="A0A369TF18"/>
<sequence length="485" mass="51369">MLFFAVLALAPLPLASNKPWAWSALALAVGLACTIWGLHAWRNRAAILIPHNRSLPFALAFGAYLAWCTLQASTLLPDAWAPEVWSRAAVALNRDLAGRVAVDPSAAIETAMRLLTYAGVFWLSLHFSRDSGMARRVLWVAALSGFAYAAYGLAVHLSGSGTILWFDKWHYVESLTSTFVNRNNYATYAGLTVLTCLTLAFDRAAEASRSFDASPRGLLLALDRLRPADWFLAAAVVVTGTALLLSQSRGGFVACLAGVLAFALSLRRTRGASRLWTPAVIGLLLGAGVLLAISGGDLAGRLADLMAGSAVERRGEVYALTARQIAEHPWLGIGPGGFDNVYQAARTDAFGITKETFLRAHNSFLEVALEAGLPAFLLLMALLSALLLRCLRGAATRRRNAVFPCLGVGATALVATHSLVDFSLQIPAVSITYAALMGTAVAQSWRHGRHIHGSSAAQGGAAVEASLLPRGGQTAAQARLAGEQA</sequence>
<dbReference type="InterPro" id="IPR051533">
    <property type="entry name" value="WaaL-like"/>
</dbReference>
<feature type="transmembrane region" description="Helical" evidence="5">
    <location>
        <begin position="400"/>
        <end position="420"/>
    </location>
</feature>
<gene>
    <name evidence="7" type="ORF">DRB17_05260</name>
</gene>
<dbReference type="InterPro" id="IPR007016">
    <property type="entry name" value="O-antigen_ligase-rel_domated"/>
</dbReference>
<evidence type="ECO:0000259" key="6">
    <source>
        <dbReference type="Pfam" id="PF04932"/>
    </source>
</evidence>
<evidence type="ECO:0000313" key="8">
    <source>
        <dbReference type="Proteomes" id="UP000253941"/>
    </source>
</evidence>
<keyword evidence="8" id="KW-1185">Reference proteome</keyword>
<protein>
    <submittedName>
        <fullName evidence="7">O-antigen ligase domain-containing protein</fullName>
    </submittedName>
</protein>
<evidence type="ECO:0000256" key="3">
    <source>
        <dbReference type="ARBA" id="ARBA00022989"/>
    </source>
</evidence>
<keyword evidence="4 5" id="KW-0472">Membrane</keyword>
<reference evidence="7 8" key="1">
    <citation type="submission" date="2018-07" db="EMBL/GenBank/DDBJ databases">
        <title>Venubactetium sediminum gen. nov., sp. nov., isolated from a marine solar saltern.</title>
        <authorList>
            <person name="Wang S."/>
        </authorList>
    </citation>
    <scope>NUCLEOTIDE SEQUENCE [LARGE SCALE GENOMIC DNA]</scope>
    <source>
        <strain evidence="7 8">WD2A32</strain>
    </source>
</reference>
<feature type="transmembrane region" description="Helical" evidence="5">
    <location>
        <begin position="426"/>
        <end position="445"/>
    </location>
</feature>
<accession>A0A369TF18</accession>
<organism evidence="7 8">
    <name type="scientific">Ferruginivarius sediminum</name>
    <dbReference type="NCBI Taxonomy" id="2661937"/>
    <lineage>
        <taxon>Bacteria</taxon>
        <taxon>Pseudomonadati</taxon>
        <taxon>Pseudomonadota</taxon>
        <taxon>Alphaproteobacteria</taxon>
        <taxon>Rhodospirillales</taxon>
        <taxon>Rhodospirillaceae</taxon>
        <taxon>Ferruginivarius</taxon>
    </lineage>
</organism>
<feature type="transmembrane region" description="Helical" evidence="5">
    <location>
        <begin position="137"/>
        <end position="165"/>
    </location>
</feature>
<evidence type="ECO:0000256" key="4">
    <source>
        <dbReference type="ARBA" id="ARBA00023136"/>
    </source>
</evidence>
<feature type="transmembrane region" description="Helical" evidence="5">
    <location>
        <begin position="54"/>
        <end position="76"/>
    </location>
</feature>
<dbReference type="Pfam" id="PF04932">
    <property type="entry name" value="Wzy_C"/>
    <property type="match status" value="1"/>
</dbReference>
<dbReference type="GO" id="GO:0016874">
    <property type="term" value="F:ligase activity"/>
    <property type="evidence" value="ECO:0007669"/>
    <property type="project" value="UniProtKB-KW"/>
</dbReference>
<proteinExistence type="predicted"/>
<feature type="domain" description="O-antigen ligase-related" evidence="6">
    <location>
        <begin position="234"/>
        <end position="380"/>
    </location>
</feature>
<comment type="subcellular location">
    <subcellularLocation>
        <location evidence="1">Membrane</location>
        <topology evidence="1">Multi-pass membrane protein</topology>
    </subcellularLocation>
</comment>
<feature type="transmembrane region" description="Helical" evidence="5">
    <location>
        <begin position="106"/>
        <end position="125"/>
    </location>
</feature>
<dbReference type="PANTHER" id="PTHR37422:SF23">
    <property type="entry name" value="TEICHURONIC ACID BIOSYNTHESIS PROTEIN TUAE"/>
    <property type="match status" value="1"/>
</dbReference>
<dbReference type="Proteomes" id="UP000253941">
    <property type="component" value="Unassembled WGS sequence"/>
</dbReference>
<dbReference type="EMBL" id="QPMH01000003">
    <property type="protein sequence ID" value="RDD63174.1"/>
    <property type="molecule type" value="Genomic_DNA"/>
</dbReference>
<feature type="transmembrane region" description="Helical" evidence="5">
    <location>
        <begin position="225"/>
        <end position="244"/>
    </location>
</feature>
<feature type="transmembrane region" description="Helical" evidence="5">
    <location>
        <begin position="25"/>
        <end position="42"/>
    </location>
</feature>
<feature type="transmembrane region" description="Helical" evidence="5">
    <location>
        <begin position="367"/>
        <end position="388"/>
    </location>
</feature>
<evidence type="ECO:0000256" key="1">
    <source>
        <dbReference type="ARBA" id="ARBA00004141"/>
    </source>
</evidence>
<keyword evidence="7" id="KW-0436">Ligase</keyword>
<evidence type="ECO:0000256" key="2">
    <source>
        <dbReference type="ARBA" id="ARBA00022692"/>
    </source>
</evidence>
<evidence type="ECO:0000313" key="7">
    <source>
        <dbReference type="EMBL" id="RDD63174.1"/>
    </source>
</evidence>
<dbReference type="PANTHER" id="PTHR37422">
    <property type="entry name" value="TEICHURONIC ACID BIOSYNTHESIS PROTEIN TUAE"/>
    <property type="match status" value="1"/>
</dbReference>
<evidence type="ECO:0000256" key="5">
    <source>
        <dbReference type="SAM" id="Phobius"/>
    </source>
</evidence>